<dbReference type="Gene3D" id="3.30.420.380">
    <property type="match status" value="1"/>
</dbReference>
<dbReference type="EMBL" id="BSNC01000006">
    <property type="protein sequence ID" value="GLP97396.1"/>
    <property type="molecule type" value="Genomic_DNA"/>
</dbReference>
<dbReference type="AlphaFoldDB" id="A0AA37RYD4"/>
<dbReference type="Proteomes" id="UP001161422">
    <property type="component" value="Unassembled WGS sequence"/>
</dbReference>
<evidence type="ECO:0000313" key="1">
    <source>
        <dbReference type="EMBL" id="GLP97396.1"/>
    </source>
</evidence>
<dbReference type="SUPFAM" id="SSF53067">
    <property type="entry name" value="Actin-like ATPase domain"/>
    <property type="match status" value="1"/>
</dbReference>
<accession>A0AA37RYD4</accession>
<evidence type="ECO:0000313" key="2">
    <source>
        <dbReference type="Proteomes" id="UP001161422"/>
    </source>
</evidence>
<comment type="caution">
    <text evidence="1">The sequence shown here is derived from an EMBL/GenBank/DDBJ whole genome shotgun (WGS) entry which is preliminary data.</text>
</comment>
<keyword evidence="2" id="KW-1185">Reference proteome</keyword>
<reference evidence="1" key="2">
    <citation type="submission" date="2023-01" db="EMBL/GenBank/DDBJ databases">
        <title>Draft genome sequence of Paraferrimonas sedimenticola strain NBRC 101628.</title>
        <authorList>
            <person name="Sun Q."/>
            <person name="Mori K."/>
        </authorList>
    </citation>
    <scope>NUCLEOTIDE SEQUENCE</scope>
    <source>
        <strain evidence="1">NBRC 101628</strain>
    </source>
</reference>
<sequence length="294" mass="32371">MDKGLLRRLQFWKSGASAKKAGLYLGVDSLTAYLAPGTDTPAVVEQFKVLEDDFDGAMKAAAEATGAVHAALVLAPPHYQIVTLDRPKVANDELAPALLWAIKDLVTLSVDDIHYDYFSAPVVSSNKVNVVIVSKSWLSKVLQSAADHQINISHVVIEELALTHLFSGEESARMLLSQLPEQEMLLTVVKDGELYLQRRLRGFNQLANAQSSELEQDVADRLSLEVRRSMDFFESQLRQPPVSSINLLLSHQGDALQPLLNQNFNQAVEQVPAESVAPIMARMALMELEQEVAS</sequence>
<dbReference type="InterPro" id="IPR043129">
    <property type="entry name" value="ATPase_NBD"/>
</dbReference>
<reference evidence="1" key="1">
    <citation type="journal article" date="2014" name="Int. J. Syst. Evol. Microbiol.">
        <title>Complete genome sequence of Corynebacterium casei LMG S-19264T (=DSM 44701T), isolated from a smear-ripened cheese.</title>
        <authorList>
            <consortium name="US DOE Joint Genome Institute (JGI-PGF)"/>
            <person name="Walter F."/>
            <person name="Albersmeier A."/>
            <person name="Kalinowski J."/>
            <person name="Ruckert C."/>
        </authorList>
    </citation>
    <scope>NUCLEOTIDE SEQUENCE</scope>
    <source>
        <strain evidence="1">NBRC 101628</strain>
    </source>
</reference>
<name>A0AA37RYD4_9GAMM</name>
<organism evidence="1 2">
    <name type="scientific">Paraferrimonas sedimenticola</name>
    <dbReference type="NCBI Taxonomy" id="375674"/>
    <lineage>
        <taxon>Bacteria</taxon>
        <taxon>Pseudomonadati</taxon>
        <taxon>Pseudomonadota</taxon>
        <taxon>Gammaproteobacteria</taxon>
        <taxon>Alteromonadales</taxon>
        <taxon>Ferrimonadaceae</taxon>
        <taxon>Paraferrimonas</taxon>
    </lineage>
</organism>
<proteinExistence type="predicted"/>
<gene>
    <name evidence="1" type="primary">mshI1</name>
    <name evidence="1" type="ORF">GCM10007895_27030</name>
</gene>
<protein>
    <submittedName>
        <fullName evidence="1">MSHA biogenesis protein MshI1</fullName>
    </submittedName>
</protein>